<evidence type="ECO:0000256" key="4">
    <source>
        <dbReference type="ARBA" id="ARBA00023163"/>
    </source>
</evidence>
<gene>
    <name evidence="6" type="ORF">A8C32_19070</name>
</gene>
<feature type="domain" description="HTH luxR-type" evidence="5">
    <location>
        <begin position="93"/>
        <end position="140"/>
    </location>
</feature>
<dbReference type="Gene3D" id="1.10.10.10">
    <property type="entry name" value="Winged helix-like DNA-binding domain superfamily/Winged helix DNA-binding domain"/>
    <property type="match status" value="1"/>
</dbReference>
<keyword evidence="3" id="KW-0731">Sigma factor</keyword>
<dbReference type="SUPFAM" id="SSF88946">
    <property type="entry name" value="Sigma2 domain of RNA polymerase sigma factors"/>
    <property type="match status" value="1"/>
</dbReference>
<dbReference type="PANTHER" id="PTHR43133">
    <property type="entry name" value="RNA POLYMERASE ECF-TYPE SIGMA FACTO"/>
    <property type="match status" value="1"/>
</dbReference>
<name>A0A1E5T426_9FLAO</name>
<evidence type="ECO:0000256" key="2">
    <source>
        <dbReference type="ARBA" id="ARBA00023015"/>
    </source>
</evidence>
<evidence type="ECO:0000313" key="7">
    <source>
        <dbReference type="Proteomes" id="UP000095713"/>
    </source>
</evidence>
<dbReference type="InterPro" id="IPR000792">
    <property type="entry name" value="Tscrpt_reg_LuxR_C"/>
</dbReference>
<dbReference type="InterPro" id="IPR007627">
    <property type="entry name" value="RNA_pol_sigma70_r2"/>
</dbReference>
<dbReference type="NCBIfam" id="TIGR02937">
    <property type="entry name" value="sigma70-ECF"/>
    <property type="match status" value="1"/>
</dbReference>
<dbReference type="Pfam" id="PF04542">
    <property type="entry name" value="Sigma70_r2"/>
    <property type="match status" value="1"/>
</dbReference>
<dbReference type="AlphaFoldDB" id="A0A1E5T426"/>
<proteinExistence type="inferred from homology"/>
<sequence>MFANTFLIDIDECEDIVQNTFLQLWESKLVFPKEIALKSYLYITVKNKCLNKIKHYKVKENYQLQNKKRKEDSVLMEEGIIIQESAKLLHEAITFLSPRKKEIIDLALKGLSNKTISERLSIKIDTVKSLKTKAYKFLKAYLEKRD</sequence>
<dbReference type="GO" id="GO:0016987">
    <property type="term" value="F:sigma factor activity"/>
    <property type="evidence" value="ECO:0007669"/>
    <property type="project" value="UniProtKB-KW"/>
</dbReference>
<evidence type="ECO:0000256" key="1">
    <source>
        <dbReference type="ARBA" id="ARBA00010641"/>
    </source>
</evidence>
<keyword evidence="7" id="KW-1185">Reference proteome</keyword>
<comment type="similarity">
    <text evidence="1">Belongs to the sigma-70 factor family. ECF subfamily.</text>
</comment>
<dbReference type="Pfam" id="PF00196">
    <property type="entry name" value="GerE"/>
    <property type="match status" value="1"/>
</dbReference>
<dbReference type="Gene3D" id="1.10.1740.10">
    <property type="match status" value="1"/>
</dbReference>
<dbReference type="InterPro" id="IPR014284">
    <property type="entry name" value="RNA_pol_sigma-70_dom"/>
</dbReference>
<dbReference type="PRINTS" id="PR00038">
    <property type="entry name" value="HTHLUXR"/>
</dbReference>
<dbReference type="EMBL" id="MDJD01000049">
    <property type="protein sequence ID" value="OEK06134.1"/>
    <property type="molecule type" value="Genomic_DNA"/>
</dbReference>
<dbReference type="InterPro" id="IPR013324">
    <property type="entry name" value="RNA_pol_sigma_r3/r4-like"/>
</dbReference>
<keyword evidence="2" id="KW-0805">Transcription regulation</keyword>
<evidence type="ECO:0000256" key="3">
    <source>
        <dbReference type="ARBA" id="ARBA00023082"/>
    </source>
</evidence>
<dbReference type="PANTHER" id="PTHR43133:SF46">
    <property type="entry name" value="RNA POLYMERASE SIGMA-70 FACTOR ECF SUBFAMILY"/>
    <property type="match status" value="1"/>
</dbReference>
<dbReference type="Proteomes" id="UP000095713">
    <property type="component" value="Unassembled WGS sequence"/>
</dbReference>
<dbReference type="InterPro" id="IPR013325">
    <property type="entry name" value="RNA_pol_sigma_r2"/>
</dbReference>
<protein>
    <recommendedName>
        <fullName evidence="5">HTH luxR-type domain-containing protein</fullName>
    </recommendedName>
</protein>
<organism evidence="6 7">
    <name type="scientific">Flavivirga aquatica</name>
    <dbReference type="NCBI Taxonomy" id="1849968"/>
    <lineage>
        <taxon>Bacteria</taxon>
        <taxon>Pseudomonadati</taxon>
        <taxon>Bacteroidota</taxon>
        <taxon>Flavobacteriia</taxon>
        <taxon>Flavobacteriales</taxon>
        <taxon>Flavobacteriaceae</taxon>
        <taxon>Flavivirga</taxon>
    </lineage>
</organism>
<keyword evidence="4" id="KW-0804">Transcription</keyword>
<dbReference type="STRING" id="1849968.A8C32_19070"/>
<dbReference type="InterPro" id="IPR039425">
    <property type="entry name" value="RNA_pol_sigma-70-like"/>
</dbReference>
<dbReference type="GO" id="GO:0006352">
    <property type="term" value="P:DNA-templated transcription initiation"/>
    <property type="evidence" value="ECO:0007669"/>
    <property type="project" value="InterPro"/>
</dbReference>
<dbReference type="SUPFAM" id="SSF88659">
    <property type="entry name" value="Sigma3 and sigma4 domains of RNA polymerase sigma factors"/>
    <property type="match status" value="1"/>
</dbReference>
<accession>A0A1E5T426</accession>
<comment type="caution">
    <text evidence="6">The sequence shown here is derived from an EMBL/GenBank/DDBJ whole genome shotgun (WGS) entry which is preliminary data.</text>
</comment>
<evidence type="ECO:0000313" key="6">
    <source>
        <dbReference type="EMBL" id="OEK06134.1"/>
    </source>
</evidence>
<evidence type="ECO:0000259" key="5">
    <source>
        <dbReference type="SMART" id="SM00421"/>
    </source>
</evidence>
<reference evidence="6 7" key="1">
    <citation type="submission" date="2016-05" db="EMBL/GenBank/DDBJ databases">
        <title>Draft Genome Sequence of Algibacter sp. Strain SK-16 Isolated from the Surface Water of Aburatsubo Inlet.</title>
        <authorList>
            <person name="Wong S.-K."/>
            <person name="Yoshizawa S."/>
            <person name="Nakajima Y."/>
            <person name="Ogura Y."/>
            <person name="Tetsuya H."/>
            <person name="Hamasaki K."/>
        </authorList>
    </citation>
    <scope>NUCLEOTIDE SEQUENCE [LARGE SCALE GENOMIC DNA]</scope>
    <source>
        <strain evidence="6 7">SK-16</strain>
    </source>
</reference>
<dbReference type="InterPro" id="IPR036388">
    <property type="entry name" value="WH-like_DNA-bd_sf"/>
</dbReference>
<dbReference type="SMART" id="SM00421">
    <property type="entry name" value="HTH_LUXR"/>
    <property type="match status" value="1"/>
</dbReference>